<dbReference type="EMBL" id="BOMH01000045">
    <property type="protein sequence ID" value="GID68260.1"/>
    <property type="molecule type" value="Genomic_DNA"/>
</dbReference>
<accession>A0A919IUH9</accession>
<dbReference type="SUPFAM" id="SSF63825">
    <property type="entry name" value="YWTD domain"/>
    <property type="match status" value="1"/>
</dbReference>
<feature type="signal peptide" evidence="1">
    <location>
        <begin position="1"/>
        <end position="28"/>
    </location>
</feature>
<proteinExistence type="predicted"/>
<protein>
    <submittedName>
        <fullName evidence="3">Glycerophosphoryl diester phosphodiesterase</fullName>
    </submittedName>
</protein>
<evidence type="ECO:0000313" key="4">
    <source>
        <dbReference type="Proteomes" id="UP000619479"/>
    </source>
</evidence>
<evidence type="ECO:0000313" key="3">
    <source>
        <dbReference type="EMBL" id="GID68260.1"/>
    </source>
</evidence>
<sequence length="400" mass="42944">MGKIVTRTLAGAGALVLAVTLTGTASNAGSHSKVTTPTLTGWASLPAGTFVPGSEPSGALATGDLHGFTAPFADQPVQGFSGIVDNHDGTFDVLSDNGYGNQANSADFLLRIQKLAPAFATNTVDVVGGLNLTDPNRHVPWKLVRDDRVLTGADFDVESIVKAKDGTFWIGDEFGPYLLHFDRAGRLLTAPIALDGVVAPETAARTGVPATTTSSKGFEGLAYSPSGRYVYGLLEGTVNGDTPGQLRLNEFDTRKQAYTGKRYAYRLESASNAIGDAIAVDDNRFLVIERDGGQGATAKFKRLYLADKRDRDHDGLLDKTLLVDLMNIANPRKLGGFGTTFTFPFQTIEDVVILDDTHLAVLNDNNFPFSSGRTEGQADNNEWITIELPRRLHADRDLLR</sequence>
<name>A0A919IUH9_9ACTN</name>
<evidence type="ECO:0000259" key="2">
    <source>
        <dbReference type="Pfam" id="PF13449"/>
    </source>
</evidence>
<dbReference type="RefSeq" id="WP_203747208.1">
    <property type="nucleotide sequence ID" value="NZ_BAAAUC010000049.1"/>
</dbReference>
<keyword evidence="4" id="KW-1185">Reference proteome</keyword>
<dbReference type="PANTHER" id="PTHR37957:SF1">
    <property type="entry name" value="PHYTASE-LIKE DOMAIN-CONTAINING PROTEIN"/>
    <property type="match status" value="1"/>
</dbReference>
<feature type="domain" description="Phytase-like" evidence="2">
    <location>
        <begin position="75"/>
        <end position="367"/>
    </location>
</feature>
<gene>
    <name evidence="3" type="ORF">Acy02nite_61410</name>
</gene>
<evidence type="ECO:0000256" key="1">
    <source>
        <dbReference type="SAM" id="SignalP"/>
    </source>
</evidence>
<dbReference type="Pfam" id="PF13449">
    <property type="entry name" value="Phytase-like"/>
    <property type="match status" value="1"/>
</dbReference>
<dbReference type="PANTHER" id="PTHR37957">
    <property type="entry name" value="BLR7070 PROTEIN"/>
    <property type="match status" value="1"/>
</dbReference>
<comment type="caution">
    <text evidence="3">The sequence shown here is derived from an EMBL/GenBank/DDBJ whole genome shotgun (WGS) entry which is preliminary data.</text>
</comment>
<keyword evidence="1" id="KW-0732">Signal</keyword>
<reference evidence="3" key="1">
    <citation type="submission" date="2021-01" db="EMBL/GenBank/DDBJ databases">
        <title>Whole genome shotgun sequence of Actinoplanes cyaneus NBRC 14990.</title>
        <authorList>
            <person name="Komaki H."/>
            <person name="Tamura T."/>
        </authorList>
    </citation>
    <scope>NUCLEOTIDE SEQUENCE</scope>
    <source>
        <strain evidence="3">NBRC 14990</strain>
    </source>
</reference>
<dbReference type="AlphaFoldDB" id="A0A919IUH9"/>
<feature type="chain" id="PRO_5037080583" evidence="1">
    <location>
        <begin position="29"/>
        <end position="400"/>
    </location>
</feature>
<dbReference type="InterPro" id="IPR027372">
    <property type="entry name" value="Phytase-like_dom"/>
</dbReference>
<organism evidence="3 4">
    <name type="scientific">Actinoplanes cyaneus</name>
    <dbReference type="NCBI Taxonomy" id="52696"/>
    <lineage>
        <taxon>Bacteria</taxon>
        <taxon>Bacillati</taxon>
        <taxon>Actinomycetota</taxon>
        <taxon>Actinomycetes</taxon>
        <taxon>Micromonosporales</taxon>
        <taxon>Micromonosporaceae</taxon>
        <taxon>Actinoplanes</taxon>
    </lineage>
</organism>
<dbReference type="Proteomes" id="UP000619479">
    <property type="component" value="Unassembled WGS sequence"/>
</dbReference>